<evidence type="ECO:0000313" key="3">
    <source>
        <dbReference type="EMBL" id="GGO88699.1"/>
    </source>
</evidence>
<evidence type="ECO:0000256" key="1">
    <source>
        <dbReference type="ARBA" id="ARBA00043985"/>
    </source>
</evidence>
<dbReference type="Pfam" id="PF04012">
    <property type="entry name" value="PspA_IM30"/>
    <property type="match status" value="1"/>
</dbReference>
<gene>
    <name evidence="3" type="ORF">GCM10011348_44760</name>
</gene>
<evidence type="ECO:0000313" key="4">
    <source>
        <dbReference type="Proteomes" id="UP000599578"/>
    </source>
</evidence>
<evidence type="ECO:0000256" key="2">
    <source>
        <dbReference type="SAM" id="Coils"/>
    </source>
</evidence>
<comment type="similarity">
    <text evidence="1">Belongs to the PspA/Vipp/IM30 family.</text>
</comment>
<name>A0A917ZQ48_9GAMM</name>
<dbReference type="RefSeq" id="WP_188862871.1">
    <property type="nucleotide sequence ID" value="NZ_BMLT01000019.1"/>
</dbReference>
<reference evidence="3 4" key="1">
    <citation type="journal article" date="2014" name="Int. J. Syst. Evol. Microbiol.">
        <title>Complete genome sequence of Corynebacterium casei LMG S-19264T (=DSM 44701T), isolated from a smear-ripened cheese.</title>
        <authorList>
            <consortium name="US DOE Joint Genome Institute (JGI-PGF)"/>
            <person name="Walter F."/>
            <person name="Albersmeier A."/>
            <person name="Kalinowski J."/>
            <person name="Ruckert C."/>
        </authorList>
    </citation>
    <scope>NUCLEOTIDE SEQUENCE [LARGE SCALE GENOMIC DNA]</scope>
    <source>
        <strain evidence="3 4">CGMCC 1.7286</strain>
    </source>
</reference>
<proteinExistence type="inferred from homology"/>
<comment type="caution">
    <text evidence="3">The sequence shown here is derived from an EMBL/GenBank/DDBJ whole genome shotgun (WGS) entry which is preliminary data.</text>
</comment>
<keyword evidence="4" id="KW-1185">Reference proteome</keyword>
<accession>A0A917ZQ48</accession>
<feature type="coiled-coil region" evidence="2">
    <location>
        <begin position="33"/>
        <end position="67"/>
    </location>
</feature>
<dbReference type="InterPro" id="IPR007157">
    <property type="entry name" value="PspA_VIPP1"/>
</dbReference>
<dbReference type="EMBL" id="BMLT01000019">
    <property type="protein sequence ID" value="GGO88699.1"/>
    <property type="molecule type" value="Genomic_DNA"/>
</dbReference>
<protein>
    <recommendedName>
        <fullName evidence="5">PspA/IM30 family protein</fullName>
    </recommendedName>
</protein>
<organism evidence="3 4">
    <name type="scientific">Marinobacterium nitratireducens</name>
    <dbReference type="NCBI Taxonomy" id="518897"/>
    <lineage>
        <taxon>Bacteria</taxon>
        <taxon>Pseudomonadati</taxon>
        <taxon>Pseudomonadota</taxon>
        <taxon>Gammaproteobacteria</taxon>
        <taxon>Oceanospirillales</taxon>
        <taxon>Oceanospirillaceae</taxon>
        <taxon>Marinobacterium</taxon>
    </lineage>
</organism>
<dbReference type="AlphaFoldDB" id="A0A917ZQ48"/>
<evidence type="ECO:0008006" key="5">
    <source>
        <dbReference type="Google" id="ProtNLM"/>
    </source>
</evidence>
<sequence>MSLLKRLSATLFARLDGVVGEIEDHEAVAQTCIGELRQQIARARARLNRMQREEQLLDARIDKLHREAEDWGERARACAAEDEARALACLERRQRSRREAERLTRNQVASRDLAARLSRDIDDGEARLEELTRRYTEMRARQCGNAARIAGESPESDLLREVDSCFERWDARLGEQELRAGTAAGGDALEESFARQERDTELRAELDELLNREQAK</sequence>
<dbReference type="Proteomes" id="UP000599578">
    <property type="component" value="Unassembled WGS sequence"/>
</dbReference>
<feature type="coiled-coil region" evidence="2">
    <location>
        <begin position="114"/>
        <end position="141"/>
    </location>
</feature>
<keyword evidence="2" id="KW-0175">Coiled coil</keyword>